<dbReference type="EMBL" id="CP020370">
    <property type="protein sequence ID" value="AUB82386.1"/>
    <property type="molecule type" value="Genomic_DNA"/>
</dbReference>
<feature type="transmembrane region" description="Helical" evidence="2">
    <location>
        <begin position="280"/>
        <end position="300"/>
    </location>
</feature>
<keyword evidence="2" id="KW-0812">Transmembrane</keyword>
<name>A0A2K8U9X5_9GAMM</name>
<dbReference type="OrthoDB" id="9154001at2"/>
<dbReference type="AlphaFoldDB" id="A0A2K8U9X5"/>
<organism evidence="3 4">
    <name type="scientific">Candidatus Thiodictyon syntrophicum</name>
    <dbReference type="NCBI Taxonomy" id="1166950"/>
    <lineage>
        <taxon>Bacteria</taxon>
        <taxon>Pseudomonadati</taxon>
        <taxon>Pseudomonadota</taxon>
        <taxon>Gammaproteobacteria</taxon>
        <taxon>Chromatiales</taxon>
        <taxon>Chromatiaceae</taxon>
        <taxon>Thiodictyon</taxon>
    </lineage>
</organism>
<protein>
    <submittedName>
        <fullName evidence="3">Uncharacterized protein</fullName>
    </submittedName>
</protein>
<keyword evidence="2" id="KW-1133">Transmembrane helix</keyword>
<evidence type="ECO:0000313" key="3">
    <source>
        <dbReference type="EMBL" id="AUB82386.1"/>
    </source>
</evidence>
<evidence type="ECO:0000313" key="4">
    <source>
        <dbReference type="Proteomes" id="UP000232638"/>
    </source>
</evidence>
<feature type="region of interest" description="Disordered" evidence="1">
    <location>
        <begin position="317"/>
        <end position="347"/>
    </location>
</feature>
<feature type="transmembrane region" description="Helical" evidence="2">
    <location>
        <begin position="255"/>
        <end position="274"/>
    </location>
</feature>
<sequence>MSNNPLTHHEILTLAEPFSRGGRQVDLAATDRPERRLVFKARELAAAPPLGEPLREELVLENPRPDLYRLTRTLTTQTGLAATLRVEGQGPQGLVEGLERIDPQGQFEVRHGVMVARSYRLAAAAHEGTQAPAEAPPPVLAQAVADLGGVVMTFDAMTGPGWPVEIRLVPAADRAFDPPEDLLAVLGWSWRSIKRFTQGWRADLRVAKREPARTPDCERKLVRTLDHLVLVLGAPPARFHARFRRARWVFVGRRVAGMLAVLGALAAGPLILWVDPQSDSVLRMLAFNSPNFLLFAWFLMRDIPSVRPPRIPAPLPASAWEPLAPPRPRPLPRPDAAPAAAASPARRRRAVRWLVGVLRPGKKEYSSANERQ</sequence>
<dbReference type="Proteomes" id="UP000232638">
    <property type="component" value="Chromosome"/>
</dbReference>
<feature type="compositionally biased region" description="Pro residues" evidence="1">
    <location>
        <begin position="323"/>
        <end position="335"/>
    </location>
</feature>
<gene>
    <name evidence="3" type="ORF">THSYN_16500</name>
</gene>
<dbReference type="KEGG" id="tsy:THSYN_16500"/>
<proteinExistence type="predicted"/>
<evidence type="ECO:0000256" key="2">
    <source>
        <dbReference type="SAM" id="Phobius"/>
    </source>
</evidence>
<dbReference type="RefSeq" id="WP_100920118.1">
    <property type="nucleotide sequence ID" value="NZ_CP020370.1"/>
</dbReference>
<keyword evidence="4" id="KW-1185">Reference proteome</keyword>
<evidence type="ECO:0000256" key="1">
    <source>
        <dbReference type="SAM" id="MobiDB-lite"/>
    </source>
</evidence>
<reference evidence="3 4" key="1">
    <citation type="submission" date="2017-03" db="EMBL/GenBank/DDBJ databases">
        <title>Complete genome sequence of Candidatus 'Thiodictyon syntrophicum' sp. nov. strain Cad16T, a photolithoautotroph purple sulfur bacterium isolated from an alpine meromictic lake.</title>
        <authorList>
            <person name="Luedin S.M."/>
            <person name="Pothier J.F."/>
            <person name="Danza F."/>
            <person name="Storelli N."/>
            <person name="Wittwer M."/>
            <person name="Tonolla M."/>
        </authorList>
    </citation>
    <scope>NUCLEOTIDE SEQUENCE [LARGE SCALE GENOMIC DNA]</scope>
    <source>
        <strain evidence="3 4">Cad16T</strain>
    </source>
</reference>
<keyword evidence="2" id="KW-0472">Membrane</keyword>
<accession>A0A2K8U9X5</accession>